<evidence type="ECO:0000313" key="2">
    <source>
        <dbReference type="EMBL" id="AUV82208.1"/>
    </source>
</evidence>
<feature type="region of interest" description="Disordered" evidence="1">
    <location>
        <begin position="65"/>
        <end position="91"/>
    </location>
</feature>
<dbReference type="EMBL" id="CP026309">
    <property type="protein sequence ID" value="AUV82208.1"/>
    <property type="molecule type" value="Genomic_DNA"/>
</dbReference>
<evidence type="ECO:0000313" key="3">
    <source>
        <dbReference type="Proteomes" id="UP000236584"/>
    </source>
</evidence>
<dbReference type="RefSeq" id="WP_103425897.1">
    <property type="nucleotide sequence ID" value="NZ_CP026309.1"/>
</dbReference>
<gene>
    <name evidence="2" type="ORF">C2R22_11580</name>
</gene>
<organism evidence="2 3">
    <name type="scientific">Salinigranum rubrum</name>
    <dbReference type="NCBI Taxonomy" id="755307"/>
    <lineage>
        <taxon>Archaea</taxon>
        <taxon>Methanobacteriati</taxon>
        <taxon>Methanobacteriota</taxon>
        <taxon>Stenosarchaea group</taxon>
        <taxon>Halobacteria</taxon>
        <taxon>Halobacteriales</taxon>
        <taxon>Haloferacaceae</taxon>
        <taxon>Salinigranum</taxon>
    </lineage>
</organism>
<dbReference type="GeneID" id="35592741"/>
<keyword evidence="3" id="KW-1185">Reference proteome</keyword>
<proteinExistence type="predicted"/>
<sequence length="91" mass="10103">MRDVRNPTVHVPLSTDIDPVFHSTDRCPRLPTATEVVSRLAARRQGLTECTDCYEHRRRSQERALAVDLSSTPTASLSASSESGFSGFRIE</sequence>
<protein>
    <submittedName>
        <fullName evidence="2">Uncharacterized protein</fullName>
    </submittedName>
</protein>
<accession>A0A2I8VJV6</accession>
<name>A0A2I8VJV6_9EURY</name>
<dbReference type="Proteomes" id="UP000236584">
    <property type="component" value="Chromosome"/>
</dbReference>
<dbReference type="AlphaFoldDB" id="A0A2I8VJV6"/>
<dbReference type="KEGG" id="srub:C2R22_11580"/>
<reference evidence="2 3" key="1">
    <citation type="submission" date="2018-01" db="EMBL/GenBank/DDBJ databases">
        <title>Complete genome sequence of Salinigranum rubrum GX10T, an extremely halophilic archaeon isolated from a marine solar saltern.</title>
        <authorList>
            <person name="Han S."/>
        </authorList>
    </citation>
    <scope>NUCLEOTIDE SEQUENCE [LARGE SCALE GENOMIC DNA]</scope>
    <source>
        <strain evidence="2 3">GX10</strain>
    </source>
</reference>
<evidence type="ECO:0000256" key="1">
    <source>
        <dbReference type="SAM" id="MobiDB-lite"/>
    </source>
</evidence>
<feature type="compositionally biased region" description="Low complexity" evidence="1">
    <location>
        <begin position="69"/>
        <end position="91"/>
    </location>
</feature>